<dbReference type="Proteomes" id="UP000294854">
    <property type="component" value="Unassembled WGS sequence"/>
</dbReference>
<dbReference type="InterPro" id="IPR015856">
    <property type="entry name" value="ABC_transpr_CbiO/EcfA_su"/>
</dbReference>
<dbReference type="RefSeq" id="WP_033445207.1">
    <property type="nucleotide sequence ID" value="NZ_CP042371.1"/>
</dbReference>
<organism evidence="10 11">
    <name type="scientific">Secundilactobacillus malefermentans</name>
    <dbReference type="NCBI Taxonomy" id="176292"/>
    <lineage>
        <taxon>Bacteria</taxon>
        <taxon>Bacillati</taxon>
        <taxon>Bacillota</taxon>
        <taxon>Bacilli</taxon>
        <taxon>Lactobacillales</taxon>
        <taxon>Lactobacillaceae</taxon>
        <taxon>Secundilactobacillus</taxon>
    </lineage>
</organism>
<keyword evidence="7" id="KW-1278">Translocase</keyword>
<keyword evidence="6" id="KW-0067">ATP-binding</keyword>
<keyword evidence="8" id="KW-0472">Membrane</keyword>
<evidence type="ECO:0000259" key="9">
    <source>
        <dbReference type="PROSITE" id="PS50893"/>
    </source>
</evidence>
<dbReference type="PANTHER" id="PTHR43553:SF24">
    <property type="entry name" value="ENERGY-COUPLING FACTOR TRANSPORTER ATP-BINDING PROTEIN ECFA1"/>
    <property type="match status" value="1"/>
</dbReference>
<sequence>MGIIDVNHLKFKYSEELPEILKDITFNVQQGEWLAIVGHNGSGKSTLAKLVDGLLEPESGEIKILGETLTDNNVWQLRENIGLVFQNPDNQFVGATVADDVAFGMENRAFKRETMQSRVKDALSQVGMTGFEAREPGSLSGGQKQRVAIAGIIAVLPKILILDEATSMLDPKGREEILKIIRKLKDEHDLTVISITHDIEEASHANRVLVINDGVIVEEGTPENIFEKENELLNIGLDIPYSARLKRSLKALGVSVPDGYLNDKEMSDWLCQSRLTK</sequence>
<dbReference type="GO" id="GO:0016887">
    <property type="term" value="F:ATP hydrolysis activity"/>
    <property type="evidence" value="ECO:0007669"/>
    <property type="project" value="InterPro"/>
</dbReference>
<evidence type="ECO:0000256" key="7">
    <source>
        <dbReference type="ARBA" id="ARBA00022967"/>
    </source>
</evidence>
<comment type="subcellular location">
    <subcellularLocation>
        <location evidence="1">Cell membrane</location>
        <topology evidence="1">Peripheral membrane protein</topology>
    </subcellularLocation>
</comment>
<dbReference type="PROSITE" id="PS50893">
    <property type="entry name" value="ABC_TRANSPORTER_2"/>
    <property type="match status" value="1"/>
</dbReference>
<evidence type="ECO:0000256" key="5">
    <source>
        <dbReference type="ARBA" id="ARBA00022741"/>
    </source>
</evidence>
<dbReference type="AlphaFoldDB" id="A0A4R5NNV6"/>
<dbReference type="FunFam" id="3.40.50.300:FF:000224">
    <property type="entry name" value="Energy-coupling factor transporter ATP-binding protein EcfA"/>
    <property type="match status" value="1"/>
</dbReference>
<evidence type="ECO:0000256" key="3">
    <source>
        <dbReference type="ARBA" id="ARBA00022448"/>
    </source>
</evidence>
<protein>
    <recommendedName>
        <fullName evidence="9">ABC transporter domain-containing protein</fullName>
    </recommendedName>
</protein>
<dbReference type="PANTHER" id="PTHR43553">
    <property type="entry name" value="HEAVY METAL TRANSPORTER"/>
    <property type="match status" value="1"/>
</dbReference>
<dbReference type="InterPro" id="IPR030947">
    <property type="entry name" value="EcfA_1"/>
</dbReference>
<dbReference type="NCBIfam" id="TIGR04520">
    <property type="entry name" value="ECF_ATPase_1"/>
    <property type="match status" value="1"/>
</dbReference>
<gene>
    <name evidence="10" type="ORF">C5L31_001405</name>
</gene>
<reference evidence="10 11" key="1">
    <citation type="journal article" date="2019" name="Appl. Microbiol. Biotechnol.">
        <title>Uncovering carbohydrate metabolism through a genotype-phenotype association study of 56 lactic acid bacteria genomes.</title>
        <authorList>
            <person name="Buron-Moles G."/>
            <person name="Chailyan A."/>
            <person name="Dolejs I."/>
            <person name="Forster J."/>
            <person name="Miks M.H."/>
        </authorList>
    </citation>
    <scope>NUCLEOTIDE SEQUENCE [LARGE SCALE GENOMIC DNA]</scope>
    <source>
        <strain evidence="10 11">ATCC 49373</strain>
    </source>
</reference>
<dbReference type="Pfam" id="PF00005">
    <property type="entry name" value="ABC_tran"/>
    <property type="match status" value="1"/>
</dbReference>
<evidence type="ECO:0000256" key="4">
    <source>
        <dbReference type="ARBA" id="ARBA00022475"/>
    </source>
</evidence>
<evidence type="ECO:0000256" key="1">
    <source>
        <dbReference type="ARBA" id="ARBA00004202"/>
    </source>
</evidence>
<dbReference type="SUPFAM" id="SSF52540">
    <property type="entry name" value="P-loop containing nucleoside triphosphate hydrolases"/>
    <property type="match status" value="1"/>
</dbReference>
<dbReference type="STRING" id="1122149.FD44_GL000046"/>
<dbReference type="InterPro" id="IPR027417">
    <property type="entry name" value="P-loop_NTPase"/>
</dbReference>
<evidence type="ECO:0000256" key="2">
    <source>
        <dbReference type="ARBA" id="ARBA00005417"/>
    </source>
</evidence>
<dbReference type="GO" id="GO:0005524">
    <property type="term" value="F:ATP binding"/>
    <property type="evidence" value="ECO:0007669"/>
    <property type="project" value="UniProtKB-KW"/>
</dbReference>
<dbReference type="SMART" id="SM00382">
    <property type="entry name" value="AAA"/>
    <property type="match status" value="1"/>
</dbReference>
<dbReference type="OrthoDB" id="9784332at2"/>
<dbReference type="InterPro" id="IPR003593">
    <property type="entry name" value="AAA+_ATPase"/>
</dbReference>
<dbReference type="InterPro" id="IPR017871">
    <property type="entry name" value="ABC_transporter-like_CS"/>
</dbReference>
<evidence type="ECO:0000313" key="10">
    <source>
        <dbReference type="EMBL" id="TDG78219.1"/>
    </source>
</evidence>
<dbReference type="NCBIfam" id="NF010167">
    <property type="entry name" value="PRK13648.1"/>
    <property type="match status" value="1"/>
</dbReference>
<keyword evidence="5" id="KW-0547">Nucleotide-binding</keyword>
<dbReference type="GO" id="GO:0042626">
    <property type="term" value="F:ATPase-coupled transmembrane transporter activity"/>
    <property type="evidence" value="ECO:0007669"/>
    <property type="project" value="TreeGrafter"/>
</dbReference>
<evidence type="ECO:0000256" key="8">
    <source>
        <dbReference type="ARBA" id="ARBA00023136"/>
    </source>
</evidence>
<dbReference type="PROSITE" id="PS00211">
    <property type="entry name" value="ABC_TRANSPORTER_1"/>
    <property type="match status" value="1"/>
</dbReference>
<dbReference type="CDD" id="cd03225">
    <property type="entry name" value="ABC_cobalt_CbiO_domain1"/>
    <property type="match status" value="1"/>
</dbReference>
<keyword evidence="3" id="KW-0813">Transport</keyword>
<dbReference type="NCBIfam" id="NF010156">
    <property type="entry name" value="PRK13635.1"/>
    <property type="match status" value="1"/>
</dbReference>
<evidence type="ECO:0000256" key="6">
    <source>
        <dbReference type="ARBA" id="ARBA00022840"/>
    </source>
</evidence>
<dbReference type="InterPro" id="IPR003439">
    <property type="entry name" value="ABC_transporter-like_ATP-bd"/>
</dbReference>
<dbReference type="EMBL" id="PUFO01000044">
    <property type="protein sequence ID" value="TDG78219.1"/>
    <property type="molecule type" value="Genomic_DNA"/>
</dbReference>
<name>A0A4R5NNV6_9LACO</name>
<dbReference type="GO" id="GO:0043190">
    <property type="term" value="C:ATP-binding cassette (ABC) transporter complex"/>
    <property type="evidence" value="ECO:0007669"/>
    <property type="project" value="TreeGrafter"/>
</dbReference>
<comment type="similarity">
    <text evidence="2">Belongs to the ABC transporter superfamily.</text>
</comment>
<comment type="caution">
    <text evidence="10">The sequence shown here is derived from an EMBL/GenBank/DDBJ whole genome shotgun (WGS) entry which is preliminary data.</text>
</comment>
<dbReference type="Gene3D" id="3.40.50.300">
    <property type="entry name" value="P-loop containing nucleotide triphosphate hydrolases"/>
    <property type="match status" value="1"/>
</dbReference>
<proteinExistence type="inferred from homology"/>
<keyword evidence="11" id="KW-1185">Reference proteome</keyword>
<evidence type="ECO:0000313" key="11">
    <source>
        <dbReference type="Proteomes" id="UP000294854"/>
    </source>
</evidence>
<accession>A0A4R5NNV6</accession>
<feature type="domain" description="ABC transporter" evidence="9">
    <location>
        <begin position="4"/>
        <end position="238"/>
    </location>
</feature>
<keyword evidence="4" id="KW-1003">Cell membrane</keyword>
<dbReference type="InterPro" id="IPR050095">
    <property type="entry name" value="ECF_ABC_transporter_ATP-bd"/>
</dbReference>